<reference evidence="2 3" key="1">
    <citation type="submission" date="2018-06" db="EMBL/GenBank/DDBJ databases">
        <title>Paenibacillus imtechensis sp. nov.</title>
        <authorList>
            <person name="Pinnaka A.K."/>
            <person name="Singh H."/>
            <person name="Kaur M."/>
        </authorList>
    </citation>
    <scope>NUCLEOTIDE SEQUENCE [LARGE SCALE GENOMIC DNA]</scope>
    <source>
        <strain evidence="2 3">SMB1</strain>
    </source>
</reference>
<dbReference type="AlphaFoldDB" id="A0A2W1L3H3"/>
<sequence>MSIQLQDLTDEEKYFLAEFSYVDLQHSVPYSQGNSHSIREALDRALMSNNDPAQTERIQSLQVQYTKLTEKFDGRLEDVRIVGYQNTNPIGNATESSKTGFVGYALQDADGNQGYLFRGSEPNHLVDWTDNAASSFTGNSTQLKQANAFFEEHSAGRSGSISMIGHSKGNNLMTSVYLNNLDKDVYAYGINGQPIYWYDLTNEQKAALRGDRYTFIIHEYDFVNALGYVDYVDKVIELKDPSKFVDPKNFKADPFHPHSPGSVAFDKNGDFASEKPHNRLGRQAINNGMTVVHWGELLTVERIRTLFSDPLGLEIAAQISREAFYLLVDTVKVIVSYAAEQLYAAANFVKDQTVAFIARVEKLARGIHEKLKNWFDDATAVVKGVLKTISDLLSGAGGSPAIEPCLSVNPARLTYYAGRLSSIRNQIADINDRIDGLYRRVSIFSWGHLLRADLLTTSSRSLQQNIDYLNNSAQLVNRTELQINGKAQTF</sequence>
<dbReference type="Pfam" id="PF20591">
    <property type="entry name" value="DUF6792"/>
    <property type="match status" value="1"/>
</dbReference>
<keyword evidence="3" id="KW-1185">Reference proteome</keyword>
<name>A0A2W1L3H3_9BACL</name>
<evidence type="ECO:0000259" key="1">
    <source>
        <dbReference type="Pfam" id="PF20591"/>
    </source>
</evidence>
<dbReference type="RefSeq" id="WP_111147800.1">
    <property type="nucleotide sequence ID" value="NZ_QKRB01000051.1"/>
</dbReference>
<proteinExistence type="predicted"/>
<feature type="domain" description="DUF6792" evidence="1">
    <location>
        <begin position="75"/>
        <end position="202"/>
    </location>
</feature>
<organism evidence="2 3">
    <name type="scientific">Paenibacillus sambharensis</name>
    <dbReference type="NCBI Taxonomy" id="1803190"/>
    <lineage>
        <taxon>Bacteria</taxon>
        <taxon>Bacillati</taxon>
        <taxon>Bacillota</taxon>
        <taxon>Bacilli</taxon>
        <taxon>Bacillales</taxon>
        <taxon>Paenibacillaceae</taxon>
        <taxon>Paenibacillus</taxon>
    </lineage>
</organism>
<dbReference type="InterPro" id="IPR046742">
    <property type="entry name" value="DUF6792"/>
</dbReference>
<accession>A0A2W1L3H3</accession>
<dbReference type="Proteomes" id="UP000249522">
    <property type="component" value="Unassembled WGS sequence"/>
</dbReference>
<gene>
    <name evidence="2" type="ORF">DNH61_16555</name>
</gene>
<dbReference type="OrthoDB" id="9769481at2"/>
<dbReference type="EMBL" id="QKRB01000051">
    <property type="protein sequence ID" value="PZD94578.1"/>
    <property type="molecule type" value="Genomic_DNA"/>
</dbReference>
<comment type="caution">
    <text evidence="2">The sequence shown here is derived from an EMBL/GenBank/DDBJ whole genome shotgun (WGS) entry which is preliminary data.</text>
</comment>
<evidence type="ECO:0000313" key="2">
    <source>
        <dbReference type="EMBL" id="PZD94578.1"/>
    </source>
</evidence>
<protein>
    <recommendedName>
        <fullName evidence="1">DUF6792 domain-containing protein</fullName>
    </recommendedName>
</protein>
<evidence type="ECO:0000313" key="3">
    <source>
        <dbReference type="Proteomes" id="UP000249522"/>
    </source>
</evidence>